<feature type="region of interest" description="Disordered" evidence="11">
    <location>
        <begin position="662"/>
        <end position="688"/>
    </location>
</feature>
<dbReference type="GeneID" id="87820149"/>
<evidence type="ECO:0000256" key="7">
    <source>
        <dbReference type="ARBA" id="ARBA00023125"/>
    </source>
</evidence>
<dbReference type="PROSITE" id="PS00028">
    <property type="entry name" value="ZINC_FINGER_C2H2_1"/>
    <property type="match status" value="5"/>
</dbReference>
<dbReference type="InterPro" id="IPR036236">
    <property type="entry name" value="Znf_C2H2_sf"/>
</dbReference>
<dbReference type="GO" id="GO:0005634">
    <property type="term" value="C:nucleus"/>
    <property type="evidence" value="ECO:0007669"/>
    <property type="project" value="UniProtKB-SubCell"/>
</dbReference>
<comment type="subcellular location">
    <subcellularLocation>
        <location evidence="1">Nucleus</location>
    </subcellularLocation>
</comment>
<dbReference type="SUPFAM" id="SSF57667">
    <property type="entry name" value="beta-beta-alpha zinc fingers"/>
    <property type="match status" value="3"/>
</dbReference>
<sequence length="688" mass="75167">MDGHFHSGDRFSGPGDAFHRHSHSTANPLAFNFSSMMHSQLDPDHHSQQQQQQQHQSGGSTGTNAYESHDDLCVDRCAGVGLYNGFQQFNHRGGPASIQSHWARGERSLDYHHHDFSMGLGALSMQQFRDAAGLGHHNNLYHHQQPGDAAAAAAAAWYCHPMDSSCLPDSCAPDSCIPCVDEDCRSRADSCCDSECTMTDKCTDVACADTEDACTDQTCPERPAVSLPTSEVVSGAAALISINHAPDGSPADHFDLQQRVMDDLDFSLSNPTSQQPFMLPPDILPGQLGSLTSHLLVAHGDTASSSHCTEPCPLDDPEIYQYCHMPLLNHTVNPFGQFNPVGADFQMNRGFVECGAEIHDAESFLAHFNAQHRQYFTSNTPTHFRPSVPPGPIPSPSQQQQIMPSTEVISSPTTPLDTSDSGRSSGTPSPFTPLSNSIDMTDAAAAAKPDPPLHLRGTSISSSSAGHSLDPNAEEEHRCLWREEGCSAICGLLFADAEELFKHASETHIKHAQKGAQGFRCGWDDCPRAEAGAAGFPQRSKIERHMQTHIGHKPHICPTCNKGFSAKQALTQHMFIHSNEKPLVCNICHKAFRYPSALTMHQRVHSGLKPLKCPICGKGFSESSNLSKHKRTHEVKGRFTCTAAGCERNFHRQDQLRRHMKTHSSTQQGLGLTSGHTFWPVERGHPKK</sequence>
<dbReference type="Proteomes" id="UP001302676">
    <property type="component" value="Unassembled WGS sequence"/>
</dbReference>
<feature type="compositionally biased region" description="Low complexity" evidence="11">
    <location>
        <begin position="48"/>
        <end position="58"/>
    </location>
</feature>
<reference evidence="13" key="1">
    <citation type="journal article" date="2023" name="Mol. Phylogenet. Evol.">
        <title>Genome-scale phylogeny and comparative genomics of the fungal order Sordariales.</title>
        <authorList>
            <person name="Hensen N."/>
            <person name="Bonometti L."/>
            <person name="Westerberg I."/>
            <person name="Brannstrom I.O."/>
            <person name="Guillou S."/>
            <person name="Cros-Aarteil S."/>
            <person name="Calhoun S."/>
            <person name="Haridas S."/>
            <person name="Kuo A."/>
            <person name="Mondo S."/>
            <person name="Pangilinan J."/>
            <person name="Riley R."/>
            <person name="LaButti K."/>
            <person name="Andreopoulos B."/>
            <person name="Lipzen A."/>
            <person name="Chen C."/>
            <person name="Yan M."/>
            <person name="Daum C."/>
            <person name="Ng V."/>
            <person name="Clum A."/>
            <person name="Steindorff A."/>
            <person name="Ohm R.A."/>
            <person name="Martin F."/>
            <person name="Silar P."/>
            <person name="Natvig D.O."/>
            <person name="Lalanne C."/>
            <person name="Gautier V."/>
            <person name="Ament-Velasquez S.L."/>
            <person name="Kruys A."/>
            <person name="Hutchinson M.I."/>
            <person name="Powell A.J."/>
            <person name="Barry K."/>
            <person name="Miller A.N."/>
            <person name="Grigoriev I.V."/>
            <person name="Debuchy R."/>
            <person name="Gladieux P."/>
            <person name="Hiltunen Thoren M."/>
            <person name="Johannesson H."/>
        </authorList>
    </citation>
    <scope>NUCLEOTIDE SEQUENCE</scope>
    <source>
        <strain evidence="13">CBS 141.50</strain>
    </source>
</reference>
<feature type="domain" description="C2H2-type" evidence="12">
    <location>
        <begin position="583"/>
        <end position="610"/>
    </location>
</feature>
<feature type="compositionally biased region" description="Polar residues" evidence="11">
    <location>
        <begin position="663"/>
        <end position="676"/>
    </location>
</feature>
<evidence type="ECO:0000256" key="1">
    <source>
        <dbReference type="ARBA" id="ARBA00004123"/>
    </source>
</evidence>
<gene>
    <name evidence="13" type="ORF">C8A04DRAFT_36465</name>
</gene>
<keyword evidence="4 10" id="KW-0863">Zinc-finger</keyword>
<reference evidence="13" key="2">
    <citation type="submission" date="2023-05" db="EMBL/GenBank/DDBJ databases">
        <authorList>
            <consortium name="Lawrence Berkeley National Laboratory"/>
            <person name="Steindorff A."/>
            <person name="Hensen N."/>
            <person name="Bonometti L."/>
            <person name="Westerberg I."/>
            <person name="Brannstrom I.O."/>
            <person name="Guillou S."/>
            <person name="Cros-Aarteil S."/>
            <person name="Calhoun S."/>
            <person name="Haridas S."/>
            <person name="Kuo A."/>
            <person name="Mondo S."/>
            <person name="Pangilinan J."/>
            <person name="Riley R."/>
            <person name="Labutti K."/>
            <person name="Andreopoulos B."/>
            <person name="Lipzen A."/>
            <person name="Chen C."/>
            <person name="Yanf M."/>
            <person name="Daum C."/>
            <person name="Ng V."/>
            <person name="Clum A."/>
            <person name="Ohm R."/>
            <person name="Martin F."/>
            <person name="Silar P."/>
            <person name="Natvig D."/>
            <person name="Lalanne C."/>
            <person name="Gautier V."/>
            <person name="Ament-Velasquez S.L."/>
            <person name="Kruys A."/>
            <person name="Hutchinson M.I."/>
            <person name="Powell A.J."/>
            <person name="Barry K."/>
            <person name="Miller A.N."/>
            <person name="Grigoriev I.V."/>
            <person name="Debuchy R."/>
            <person name="Gladieux P."/>
            <person name="Thoren M.H."/>
            <person name="Johannesson H."/>
        </authorList>
    </citation>
    <scope>NUCLEOTIDE SEQUENCE</scope>
    <source>
        <strain evidence="13">CBS 141.50</strain>
    </source>
</reference>
<evidence type="ECO:0000256" key="6">
    <source>
        <dbReference type="ARBA" id="ARBA00023015"/>
    </source>
</evidence>
<dbReference type="GO" id="GO:0008270">
    <property type="term" value="F:zinc ion binding"/>
    <property type="evidence" value="ECO:0007669"/>
    <property type="project" value="UniProtKB-KW"/>
</dbReference>
<keyword evidence="14" id="KW-1185">Reference proteome</keyword>
<dbReference type="InterPro" id="IPR013087">
    <property type="entry name" value="Znf_C2H2_type"/>
</dbReference>
<dbReference type="AlphaFoldDB" id="A0AAN6V5G4"/>
<feature type="region of interest" description="Disordered" evidence="11">
    <location>
        <begin position="378"/>
        <end position="471"/>
    </location>
</feature>
<evidence type="ECO:0000256" key="2">
    <source>
        <dbReference type="ARBA" id="ARBA00022723"/>
    </source>
</evidence>
<proteinExistence type="predicted"/>
<feature type="region of interest" description="Disordered" evidence="11">
    <location>
        <begin position="39"/>
        <end position="65"/>
    </location>
</feature>
<evidence type="ECO:0000256" key="8">
    <source>
        <dbReference type="ARBA" id="ARBA00023163"/>
    </source>
</evidence>
<evidence type="ECO:0000256" key="9">
    <source>
        <dbReference type="ARBA" id="ARBA00023242"/>
    </source>
</evidence>
<organism evidence="13 14">
    <name type="scientific">Dichotomopilus funicola</name>
    <dbReference type="NCBI Taxonomy" id="1934379"/>
    <lineage>
        <taxon>Eukaryota</taxon>
        <taxon>Fungi</taxon>
        <taxon>Dikarya</taxon>
        <taxon>Ascomycota</taxon>
        <taxon>Pezizomycotina</taxon>
        <taxon>Sordariomycetes</taxon>
        <taxon>Sordariomycetidae</taxon>
        <taxon>Sordariales</taxon>
        <taxon>Chaetomiaceae</taxon>
        <taxon>Dichotomopilus</taxon>
    </lineage>
</organism>
<evidence type="ECO:0000313" key="13">
    <source>
        <dbReference type="EMBL" id="KAK4144701.1"/>
    </source>
</evidence>
<evidence type="ECO:0000259" key="12">
    <source>
        <dbReference type="PROSITE" id="PS50157"/>
    </source>
</evidence>
<dbReference type="PROSITE" id="PS50157">
    <property type="entry name" value="ZINC_FINGER_C2H2_2"/>
    <property type="match status" value="4"/>
</dbReference>
<dbReference type="PANTHER" id="PTHR45718:SF6">
    <property type="entry name" value="ZINC FINGER PROTEIN GLI2"/>
    <property type="match status" value="1"/>
</dbReference>
<name>A0AAN6V5G4_9PEZI</name>
<protein>
    <recommendedName>
        <fullName evidence="12">C2H2-type domain-containing protein</fullName>
    </recommendedName>
</protein>
<keyword evidence="3" id="KW-0677">Repeat</keyword>
<dbReference type="RefSeq" id="XP_062638072.1">
    <property type="nucleotide sequence ID" value="XM_062783536.1"/>
</dbReference>
<evidence type="ECO:0000313" key="14">
    <source>
        <dbReference type="Proteomes" id="UP001302676"/>
    </source>
</evidence>
<dbReference type="FunFam" id="3.30.160.60:FF:000446">
    <property type="entry name" value="Zinc finger protein"/>
    <property type="match status" value="1"/>
</dbReference>
<feature type="domain" description="C2H2-type" evidence="12">
    <location>
        <begin position="639"/>
        <end position="668"/>
    </location>
</feature>
<evidence type="ECO:0000256" key="5">
    <source>
        <dbReference type="ARBA" id="ARBA00022833"/>
    </source>
</evidence>
<evidence type="ECO:0000256" key="11">
    <source>
        <dbReference type="SAM" id="MobiDB-lite"/>
    </source>
</evidence>
<feature type="compositionally biased region" description="Polar residues" evidence="11">
    <location>
        <begin position="422"/>
        <end position="439"/>
    </location>
</feature>
<keyword evidence="5" id="KW-0862">Zinc</keyword>
<dbReference type="GO" id="GO:0007224">
    <property type="term" value="P:smoothened signaling pathway"/>
    <property type="evidence" value="ECO:0007669"/>
    <property type="project" value="TreeGrafter"/>
</dbReference>
<keyword evidence="7" id="KW-0238">DNA-binding</keyword>
<keyword evidence="8" id="KW-0804">Transcription</keyword>
<dbReference type="GO" id="GO:0000978">
    <property type="term" value="F:RNA polymerase II cis-regulatory region sequence-specific DNA binding"/>
    <property type="evidence" value="ECO:0007669"/>
    <property type="project" value="TreeGrafter"/>
</dbReference>
<keyword evidence="2" id="KW-0479">Metal-binding</keyword>
<dbReference type="Gene3D" id="3.30.160.60">
    <property type="entry name" value="Classic Zinc Finger"/>
    <property type="match status" value="5"/>
</dbReference>
<comment type="caution">
    <text evidence="13">The sequence shown here is derived from an EMBL/GenBank/DDBJ whole genome shotgun (WGS) entry which is preliminary data.</text>
</comment>
<keyword evidence="9" id="KW-0539">Nucleus</keyword>
<dbReference type="Pfam" id="PF00096">
    <property type="entry name" value="zf-C2H2"/>
    <property type="match status" value="4"/>
</dbReference>
<feature type="domain" description="C2H2-type" evidence="12">
    <location>
        <begin position="611"/>
        <end position="633"/>
    </location>
</feature>
<keyword evidence="6" id="KW-0805">Transcription regulation</keyword>
<dbReference type="EMBL" id="MU853575">
    <property type="protein sequence ID" value="KAK4144701.1"/>
    <property type="molecule type" value="Genomic_DNA"/>
</dbReference>
<evidence type="ECO:0000256" key="4">
    <source>
        <dbReference type="ARBA" id="ARBA00022771"/>
    </source>
</evidence>
<feature type="domain" description="C2H2-type" evidence="12">
    <location>
        <begin position="555"/>
        <end position="582"/>
    </location>
</feature>
<dbReference type="GO" id="GO:0000981">
    <property type="term" value="F:DNA-binding transcription factor activity, RNA polymerase II-specific"/>
    <property type="evidence" value="ECO:0007669"/>
    <property type="project" value="TreeGrafter"/>
</dbReference>
<dbReference type="FunFam" id="3.30.160.60:FF:000495">
    <property type="entry name" value="zinc finger protein 668"/>
    <property type="match status" value="1"/>
</dbReference>
<accession>A0AAN6V5G4</accession>
<evidence type="ECO:0000256" key="3">
    <source>
        <dbReference type="ARBA" id="ARBA00022737"/>
    </source>
</evidence>
<evidence type="ECO:0000256" key="10">
    <source>
        <dbReference type="PROSITE-ProRule" id="PRU00042"/>
    </source>
</evidence>
<dbReference type="FunFam" id="3.30.160.60:FF:001009">
    <property type="entry name" value="Zinc finger protein 26"/>
    <property type="match status" value="1"/>
</dbReference>
<dbReference type="SMART" id="SM00355">
    <property type="entry name" value="ZnF_C2H2"/>
    <property type="match status" value="6"/>
</dbReference>
<dbReference type="InterPro" id="IPR043359">
    <property type="entry name" value="GLI-like"/>
</dbReference>
<feature type="compositionally biased region" description="Low complexity" evidence="11">
    <location>
        <begin position="396"/>
        <end position="421"/>
    </location>
</feature>
<dbReference type="PANTHER" id="PTHR45718">
    <property type="entry name" value="TRANSCRIPTIONAL ACTIVATOR CUBITUS INTERRUPTUS"/>
    <property type="match status" value="1"/>
</dbReference>